<dbReference type="OrthoDB" id="8537427at2"/>
<proteinExistence type="predicted"/>
<dbReference type="InterPro" id="IPR036249">
    <property type="entry name" value="Thioredoxin-like_sf"/>
</dbReference>
<keyword evidence="2" id="KW-1185">Reference proteome</keyword>
<name>A0A5B8SX02_9GAMM</name>
<dbReference type="KEGG" id="paur:FGL86_10430"/>
<dbReference type="InterPro" id="IPR008554">
    <property type="entry name" value="Glutaredoxin-like"/>
</dbReference>
<accession>A0A5B8SX02</accession>
<gene>
    <name evidence="1" type="ORF">FGL86_10430</name>
</gene>
<dbReference type="SUPFAM" id="SSF52833">
    <property type="entry name" value="Thioredoxin-like"/>
    <property type="match status" value="1"/>
</dbReference>
<reference evidence="1 2" key="1">
    <citation type="submission" date="2019-06" db="EMBL/GenBank/DDBJ databases">
        <title>Genome analyses of bacteria isolated from kimchi.</title>
        <authorList>
            <person name="Lee S."/>
            <person name="Ahn S."/>
            <person name="Roh S."/>
        </authorList>
    </citation>
    <scope>NUCLEOTIDE SEQUENCE [LARGE SCALE GENOMIC DNA]</scope>
    <source>
        <strain evidence="1 2">CBA4606</strain>
    </source>
</reference>
<dbReference type="AlphaFoldDB" id="A0A5B8SX02"/>
<organism evidence="1 2">
    <name type="scientific">Pistricoccus aurantiacus</name>
    <dbReference type="NCBI Taxonomy" id="1883414"/>
    <lineage>
        <taxon>Bacteria</taxon>
        <taxon>Pseudomonadati</taxon>
        <taxon>Pseudomonadota</taxon>
        <taxon>Gammaproteobacteria</taxon>
        <taxon>Oceanospirillales</taxon>
        <taxon>Halomonadaceae</taxon>
        <taxon>Pistricoccus</taxon>
    </lineage>
</organism>
<sequence length="108" mass="11948">MMLLRLYTTLGCHLCEQLEARLMPFLNENVRLERIEIAEDDRLVARYGERIPVLQDEAGAEFAQGADGKALAEWLAQRGLAVATDDATLRAAPRSAPSLKRGGRRVLG</sequence>
<evidence type="ECO:0000313" key="1">
    <source>
        <dbReference type="EMBL" id="QEA39453.1"/>
    </source>
</evidence>
<dbReference type="EMBL" id="CP042382">
    <property type="protein sequence ID" value="QEA39453.1"/>
    <property type="molecule type" value="Genomic_DNA"/>
</dbReference>
<dbReference type="Proteomes" id="UP000321272">
    <property type="component" value="Chromosome"/>
</dbReference>
<protein>
    <submittedName>
        <fullName evidence="1">Glutaredoxin family protein</fullName>
    </submittedName>
</protein>
<evidence type="ECO:0000313" key="2">
    <source>
        <dbReference type="Proteomes" id="UP000321272"/>
    </source>
</evidence>
<dbReference type="Gene3D" id="3.40.30.10">
    <property type="entry name" value="Glutaredoxin"/>
    <property type="match status" value="1"/>
</dbReference>
<dbReference type="RefSeq" id="WP_147184504.1">
    <property type="nucleotide sequence ID" value="NZ_CP042382.1"/>
</dbReference>
<dbReference type="Pfam" id="PF05768">
    <property type="entry name" value="Glrx-like"/>
    <property type="match status" value="1"/>
</dbReference>